<dbReference type="SUPFAM" id="SSF101898">
    <property type="entry name" value="NHL repeat"/>
    <property type="match status" value="1"/>
</dbReference>
<dbReference type="SMART" id="SM00342">
    <property type="entry name" value="HTH_ARAC"/>
    <property type="match status" value="1"/>
</dbReference>
<dbReference type="InterPro" id="IPR011006">
    <property type="entry name" value="CheY-like_superfamily"/>
</dbReference>
<dbReference type="Gene3D" id="2.130.10.10">
    <property type="entry name" value="YVTN repeat-like/Quinoprotein amine dehydrogenase"/>
    <property type="match status" value="3"/>
</dbReference>
<evidence type="ECO:0000259" key="15">
    <source>
        <dbReference type="PROSITE" id="PS01124"/>
    </source>
</evidence>
<dbReference type="RefSeq" id="WP_184179557.1">
    <property type="nucleotide sequence ID" value="NZ_JACHGF010000018.1"/>
</dbReference>
<dbReference type="InterPro" id="IPR036097">
    <property type="entry name" value="HisK_dim/P_sf"/>
</dbReference>
<dbReference type="InterPro" id="IPR013783">
    <property type="entry name" value="Ig-like_fold"/>
</dbReference>
<feature type="domain" description="Histidine kinase" evidence="16">
    <location>
        <begin position="829"/>
        <end position="1044"/>
    </location>
</feature>
<dbReference type="PROSITE" id="PS00041">
    <property type="entry name" value="HTH_ARAC_FAMILY_1"/>
    <property type="match status" value="1"/>
</dbReference>
<feature type="modified residue" description="4-aspartylphosphate" evidence="12">
    <location>
        <position position="1133"/>
    </location>
</feature>
<dbReference type="CDD" id="cd16922">
    <property type="entry name" value="HATPase_EvgS-ArcB-TorS-like"/>
    <property type="match status" value="1"/>
</dbReference>
<dbReference type="EMBL" id="JACHGF010000018">
    <property type="protein sequence ID" value="MBB5287422.1"/>
    <property type="molecule type" value="Genomic_DNA"/>
</dbReference>
<feature type="domain" description="Response regulatory" evidence="17">
    <location>
        <begin position="1085"/>
        <end position="1200"/>
    </location>
</feature>
<protein>
    <recommendedName>
        <fullName evidence="2">histidine kinase</fullName>
        <ecNumber evidence="2">2.7.13.3</ecNumber>
    </recommendedName>
</protein>
<keyword evidence="14" id="KW-1133">Transmembrane helix</keyword>
<gene>
    <name evidence="18" type="ORF">HNQ92_005585</name>
</gene>
<keyword evidence="14" id="KW-0812">Transmembrane</keyword>
<keyword evidence="5" id="KW-0547">Nucleotide-binding</keyword>
<evidence type="ECO:0000256" key="11">
    <source>
        <dbReference type="ARBA" id="ARBA00023163"/>
    </source>
</evidence>
<keyword evidence="4" id="KW-0808">Transferase</keyword>
<dbReference type="InterPro" id="IPR036890">
    <property type="entry name" value="HATPase_C_sf"/>
</dbReference>
<keyword evidence="10 18" id="KW-0238">DNA-binding</keyword>
<evidence type="ECO:0000256" key="14">
    <source>
        <dbReference type="SAM" id="Phobius"/>
    </source>
</evidence>
<dbReference type="FunFam" id="2.60.40.10:FF:000791">
    <property type="entry name" value="Two-component system sensor histidine kinase/response regulator"/>
    <property type="match status" value="1"/>
</dbReference>
<dbReference type="SUPFAM" id="SSF52172">
    <property type="entry name" value="CheY-like"/>
    <property type="match status" value="1"/>
</dbReference>
<evidence type="ECO:0000256" key="13">
    <source>
        <dbReference type="SAM" id="MobiDB-lite"/>
    </source>
</evidence>
<dbReference type="Gene3D" id="2.60.40.10">
    <property type="entry name" value="Immunoglobulins"/>
    <property type="match status" value="1"/>
</dbReference>
<dbReference type="InterPro" id="IPR018062">
    <property type="entry name" value="HTH_AraC-typ_CS"/>
</dbReference>
<dbReference type="InterPro" id="IPR003594">
    <property type="entry name" value="HATPase_dom"/>
</dbReference>
<dbReference type="PRINTS" id="PR00344">
    <property type="entry name" value="BCTRLSENSOR"/>
</dbReference>
<evidence type="ECO:0000259" key="17">
    <source>
        <dbReference type="PROSITE" id="PS50110"/>
    </source>
</evidence>
<dbReference type="InterPro" id="IPR003661">
    <property type="entry name" value="HisK_dim/P_dom"/>
</dbReference>
<dbReference type="GO" id="GO:0043565">
    <property type="term" value="F:sequence-specific DNA binding"/>
    <property type="evidence" value="ECO:0007669"/>
    <property type="project" value="InterPro"/>
</dbReference>
<evidence type="ECO:0000256" key="4">
    <source>
        <dbReference type="ARBA" id="ARBA00022679"/>
    </source>
</evidence>
<dbReference type="SMART" id="SM00387">
    <property type="entry name" value="HATPase_c"/>
    <property type="match status" value="1"/>
</dbReference>
<dbReference type="SUPFAM" id="SSF46689">
    <property type="entry name" value="Homeodomain-like"/>
    <property type="match status" value="1"/>
</dbReference>
<dbReference type="PANTHER" id="PTHR43547">
    <property type="entry name" value="TWO-COMPONENT HISTIDINE KINASE"/>
    <property type="match status" value="1"/>
</dbReference>
<comment type="catalytic activity">
    <reaction evidence="1">
        <text>ATP + protein L-histidine = ADP + protein N-phospho-L-histidine.</text>
        <dbReference type="EC" id="2.7.13.3"/>
    </reaction>
</comment>
<dbReference type="Pfam" id="PF07494">
    <property type="entry name" value="Reg_prop"/>
    <property type="match status" value="2"/>
</dbReference>
<dbReference type="PROSITE" id="PS50109">
    <property type="entry name" value="HIS_KIN"/>
    <property type="match status" value="1"/>
</dbReference>
<dbReference type="GO" id="GO:0003700">
    <property type="term" value="F:DNA-binding transcription factor activity"/>
    <property type="evidence" value="ECO:0007669"/>
    <property type="project" value="InterPro"/>
</dbReference>
<keyword evidence="14" id="KW-0472">Membrane</keyword>
<dbReference type="Gene3D" id="1.10.287.130">
    <property type="match status" value="1"/>
</dbReference>
<feature type="region of interest" description="Disordered" evidence="13">
    <location>
        <begin position="98"/>
        <end position="117"/>
    </location>
</feature>
<evidence type="ECO:0000256" key="2">
    <source>
        <dbReference type="ARBA" id="ARBA00012438"/>
    </source>
</evidence>
<evidence type="ECO:0000256" key="3">
    <source>
        <dbReference type="ARBA" id="ARBA00022553"/>
    </source>
</evidence>
<proteinExistence type="predicted"/>
<dbReference type="Gene3D" id="3.40.50.2300">
    <property type="match status" value="1"/>
</dbReference>
<dbReference type="SUPFAM" id="SSF63829">
    <property type="entry name" value="Calcium-dependent phosphotriesterase"/>
    <property type="match status" value="2"/>
</dbReference>
<keyword evidence="8" id="KW-0902">Two-component regulatory system</keyword>
<dbReference type="InterPro" id="IPR015943">
    <property type="entry name" value="WD40/YVTN_repeat-like_dom_sf"/>
</dbReference>
<feature type="domain" description="HTH araC/xylS-type" evidence="15">
    <location>
        <begin position="1233"/>
        <end position="1330"/>
    </location>
</feature>
<evidence type="ECO:0000256" key="12">
    <source>
        <dbReference type="PROSITE-ProRule" id="PRU00169"/>
    </source>
</evidence>
<dbReference type="CDD" id="cd17574">
    <property type="entry name" value="REC_OmpR"/>
    <property type="match status" value="1"/>
</dbReference>
<keyword evidence="9" id="KW-0805">Transcription regulation</keyword>
<evidence type="ECO:0000256" key="7">
    <source>
        <dbReference type="ARBA" id="ARBA00022840"/>
    </source>
</evidence>
<accession>A0A840U0J7</accession>
<dbReference type="InterPro" id="IPR001789">
    <property type="entry name" value="Sig_transdc_resp-reg_receiver"/>
</dbReference>
<dbReference type="SUPFAM" id="SSF55874">
    <property type="entry name" value="ATPase domain of HSP90 chaperone/DNA topoisomerase II/histidine kinase"/>
    <property type="match status" value="1"/>
</dbReference>
<evidence type="ECO:0000256" key="5">
    <source>
        <dbReference type="ARBA" id="ARBA00022741"/>
    </source>
</evidence>
<evidence type="ECO:0000256" key="8">
    <source>
        <dbReference type="ARBA" id="ARBA00023012"/>
    </source>
</evidence>
<dbReference type="InterPro" id="IPR005467">
    <property type="entry name" value="His_kinase_dom"/>
</dbReference>
<dbReference type="SMART" id="SM00448">
    <property type="entry name" value="REC"/>
    <property type="match status" value="1"/>
</dbReference>
<dbReference type="Pfam" id="PF02518">
    <property type="entry name" value="HATPase_c"/>
    <property type="match status" value="1"/>
</dbReference>
<dbReference type="Pfam" id="PF07495">
    <property type="entry name" value="Y_Y_Y"/>
    <property type="match status" value="1"/>
</dbReference>
<feature type="transmembrane region" description="Helical" evidence="14">
    <location>
        <begin position="771"/>
        <end position="793"/>
    </location>
</feature>
<dbReference type="Pfam" id="PF12833">
    <property type="entry name" value="HTH_18"/>
    <property type="match status" value="1"/>
</dbReference>
<dbReference type="GO" id="GO:0005524">
    <property type="term" value="F:ATP binding"/>
    <property type="evidence" value="ECO:0007669"/>
    <property type="project" value="UniProtKB-KW"/>
</dbReference>
<keyword evidence="11" id="KW-0804">Transcription</keyword>
<name>A0A840U0J7_9BACT</name>
<dbReference type="InterPro" id="IPR004358">
    <property type="entry name" value="Sig_transdc_His_kin-like_C"/>
</dbReference>
<keyword evidence="3 12" id="KW-0597">Phosphoprotein</keyword>
<organism evidence="18 19">
    <name type="scientific">Rhabdobacter roseus</name>
    <dbReference type="NCBI Taxonomy" id="1655419"/>
    <lineage>
        <taxon>Bacteria</taxon>
        <taxon>Pseudomonadati</taxon>
        <taxon>Bacteroidota</taxon>
        <taxon>Cytophagia</taxon>
        <taxon>Cytophagales</taxon>
        <taxon>Cytophagaceae</taxon>
        <taxon>Rhabdobacter</taxon>
    </lineage>
</organism>
<keyword evidence="6 18" id="KW-0418">Kinase</keyword>
<dbReference type="EC" id="2.7.13.3" evidence="2"/>
<dbReference type="Proteomes" id="UP000557307">
    <property type="component" value="Unassembled WGS sequence"/>
</dbReference>
<dbReference type="SUPFAM" id="SSF47384">
    <property type="entry name" value="Homodimeric domain of signal transducing histidine kinase"/>
    <property type="match status" value="1"/>
</dbReference>
<dbReference type="PROSITE" id="PS50110">
    <property type="entry name" value="RESPONSE_REGULATORY"/>
    <property type="match status" value="1"/>
</dbReference>
<dbReference type="InterPro" id="IPR018060">
    <property type="entry name" value="HTH_AraC"/>
</dbReference>
<keyword evidence="19" id="KW-1185">Reference proteome</keyword>
<evidence type="ECO:0000313" key="19">
    <source>
        <dbReference type="Proteomes" id="UP000557307"/>
    </source>
</evidence>
<dbReference type="InterPro" id="IPR011123">
    <property type="entry name" value="Y_Y_Y"/>
</dbReference>
<evidence type="ECO:0000256" key="10">
    <source>
        <dbReference type="ARBA" id="ARBA00023125"/>
    </source>
</evidence>
<dbReference type="Pfam" id="PF00072">
    <property type="entry name" value="Response_reg"/>
    <property type="match status" value="1"/>
</dbReference>
<evidence type="ECO:0000256" key="6">
    <source>
        <dbReference type="ARBA" id="ARBA00022777"/>
    </source>
</evidence>
<evidence type="ECO:0000256" key="9">
    <source>
        <dbReference type="ARBA" id="ARBA00023015"/>
    </source>
</evidence>
<sequence length="1330" mass="150446">MFQDITLADGLSQGMIFDLIEDHEHYVWIATKNGLNRFDGYTYKVFFPDATNPYAISDSQTSALFEDSQGRLWVGTTSQGLNLYDRITRRFYHCSLKDNTSGQSSDKTPNEHISSIQEDPEGNIWVGTFAGKLFKLRLPSRLKKGFPEGPDFTHQVEMDRLNPALQPLNLISVKWIYRTQRGKMWVAFGPWFYELDFRKNQLRSVSLGTYSEFPVTGVLEEADGSLLVTKADRVVRIKNEKEAQTLFFDPNAEAKRGMVMSPDGTVWIRSEGKVYNSHYTTLTKNVLAQEPVFTVGNNCYLTKNLTDSEGNVWLGTNGYGIKKQQAVRKRFRNYLHGYSIWHVIEDRRGRIFSWDYTRIFLLDKKTGQASQQALLTEYEGRQKGNMIEDRNGGFWCIIQKFPGQFDMILVQLDEHLKKVKEYDLHRNGDFVRARLLQDQDGYLWIAGANVELIRFSPASGAVDYYPYGDLLSLNETSVGVNALYQDQEKALWIGTNVGLFRTVEVGGVRTFSQVSLSTATKKSLQENYVYALLDDPKQPERFIWIGTRGGLIRLDKSNRQIRSFTEKDGLGNNVVAGLLSDTQGNLWMSTFRGLSSLNLSTLVFSTYSSRDGLQSDEFNGSCFFKNSQGELIFGGINGLTVFRPDQSWKPEKPASVAIVGLKINNQAVEPHDSTRILSKAIEYTEAISLEHDQNILTFEFSTLDLNNSSKNRYRYRLDGVDTDWIDAGTTRFANYTRLSPGNYTLRVVASFDGSTWTPRPLKLKIHIHPPWYLSAWAYLAYVGLFFGVVYVLYGAQIRRVRLQEQLGYEQREATRLSELDQLKTHFFTNISHEFRTPLTLLVGPIADLQSRYPQEAILQPMRRNADRLLTLINQLLDLGKLESQQMQVQLTEGDLAGYIQILGLSFASLAESRSIAFKVKQNLTEVPARFDPDKIDKIVTNLLANAFKFTQDGNRIRLSVTYDLPKQQAEICVEDTGVGIPPEKTARIFDRFYQVEGGSTRTNEGAGIGLALVKELVDLLGGSISVTSQPGQGTSFAVQLPIDFLGATTLLPGSPHHPTDYQVHMAREVPVSFPLAAETETDRPLMLIAEDNADLRTYIAGIFREEYQILEAQDGQEALEKATERLPDILITDWMMPRLDGLALCQQLRNNQTTSHIPLIMLTAKATVDDRIVGFEQGADDYLTKPFEAREIRARVSSLLRQRQALISHYQQSLVEQDTSPLKELSADELFLEKAKAVVWSHLSESTFDIEQFADELAMSSTQLRRKLRALTGLTPVEFVRKLRLQSAANLLKQKAGSVSEIAFASGFESLSYFSTKFQQEYGVPPSEYA</sequence>
<dbReference type="Pfam" id="PF00512">
    <property type="entry name" value="HisKA"/>
    <property type="match status" value="1"/>
</dbReference>
<reference evidence="18 19" key="1">
    <citation type="submission" date="2020-08" db="EMBL/GenBank/DDBJ databases">
        <title>Genomic Encyclopedia of Type Strains, Phase IV (KMG-IV): sequencing the most valuable type-strain genomes for metagenomic binning, comparative biology and taxonomic classification.</title>
        <authorList>
            <person name="Goeker M."/>
        </authorList>
    </citation>
    <scope>NUCLEOTIDE SEQUENCE [LARGE SCALE GENOMIC DNA]</scope>
    <source>
        <strain evidence="18 19">DSM 105074</strain>
    </source>
</reference>
<evidence type="ECO:0000313" key="18">
    <source>
        <dbReference type="EMBL" id="MBB5287422.1"/>
    </source>
</evidence>
<dbReference type="SMART" id="SM00388">
    <property type="entry name" value="HisKA"/>
    <property type="match status" value="1"/>
</dbReference>
<keyword evidence="7" id="KW-0067">ATP-binding</keyword>
<dbReference type="PANTHER" id="PTHR43547:SF2">
    <property type="entry name" value="HYBRID SIGNAL TRANSDUCTION HISTIDINE KINASE C"/>
    <property type="match status" value="1"/>
</dbReference>
<dbReference type="InterPro" id="IPR009057">
    <property type="entry name" value="Homeodomain-like_sf"/>
</dbReference>
<dbReference type="FunFam" id="3.30.565.10:FF:000037">
    <property type="entry name" value="Hybrid sensor histidine kinase/response regulator"/>
    <property type="match status" value="1"/>
</dbReference>
<evidence type="ECO:0000256" key="1">
    <source>
        <dbReference type="ARBA" id="ARBA00000085"/>
    </source>
</evidence>
<dbReference type="Gene3D" id="3.30.565.10">
    <property type="entry name" value="Histidine kinase-like ATPase, C-terminal domain"/>
    <property type="match status" value="1"/>
</dbReference>
<comment type="caution">
    <text evidence="18">The sequence shown here is derived from an EMBL/GenBank/DDBJ whole genome shotgun (WGS) entry which is preliminary data.</text>
</comment>
<dbReference type="Gene3D" id="1.10.10.60">
    <property type="entry name" value="Homeodomain-like"/>
    <property type="match status" value="1"/>
</dbReference>
<evidence type="ECO:0000259" key="16">
    <source>
        <dbReference type="PROSITE" id="PS50109"/>
    </source>
</evidence>
<dbReference type="InterPro" id="IPR011110">
    <property type="entry name" value="Reg_prop"/>
</dbReference>
<dbReference type="GO" id="GO:0000155">
    <property type="term" value="F:phosphorelay sensor kinase activity"/>
    <property type="evidence" value="ECO:0007669"/>
    <property type="project" value="InterPro"/>
</dbReference>
<dbReference type="CDD" id="cd00082">
    <property type="entry name" value="HisKA"/>
    <property type="match status" value="1"/>
</dbReference>
<dbReference type="PROSITE" id="PS01124">
    <property type="entry name" value="HTH_ARAC_FAMILY_2"/>
    <property type="match status" value="1"/>
</dbReference>